<sequence length="228" mass="22786">MASTFDSTLSSLGINSTTANTTSSAVAKSSQSLGTSDFLKLMTAQLQNQDPFAPVDNNQMVAQLAQITSTSGISDINTTLKAIQDKLGSTSSSDALSYVGKTVLTEGSTAYGRTSGGLAGAAELDADATDVTVSIRDANGQTLKTLSLGAQKAGTVSYDWDGKTASGADAGTGPFTVSVAAAANGTSVTSRNLVWAPVAAVSMPSSGTPVLTVPGVGQVPITAVRQVG</sequence>
<evidence type="ECO:0000259" key="6">
    <source>
        <dbReference type="Pfam" id="PF13860"/>
    </source>
</evidence>
<organism evidence="8 9">
    <name type="scientific">Sphingomonas echinoides</name>
    <dbReference type="NCBI Taxonomy" id="59803"/>
    <lineage>
        <taxon>Bacteria</taxon>
        <taxon>Pseudomonadati</taxon>
        <taxon>Pseudomonadota</taxon>
        <taxon>Alphaproteobacteria</taxon>
        <taxon>Sphingomonadales</taxon>
        <taxon>Sphingomonadaceae</taxon>
        <taxon>Sphingomonas</taxon>
    </lineage>
</organism>
<evidence type="ECO:0000313" key="8">
    <source>
        <dbReference type="EMBL" id="MDX5983329.1"/>
    </source>
</evidence>
<evidence type="ECO:0000256" key="5">
    <source>
        <dbReference type="RuleBase" id="RU362076"/>
    </source>
</evidence>
<comment type="similarity">
    <text evidence="1 5">Belongs to the FlgD family.</text>
</comment>
<reference evidence="8 9" key="1">
    <citation type="submission" date="2023-11" db="EMBL/GenBank/DDBJ databases">
        <title>MicrobeMod: A computational toolkit for identifying prokaryotic methylation and restriction-modification with nanopore sequencing.</title>
        <authorList>
            <person name="Crits-Christoph A."/>
            <person name="Kang S.C."/>
            <person name="Lee H."/>
            <person name="Ostrov N."/>
        </authorList>
    </citation>
    <scope>NUCLEOTIDE SEQUENCE [LARGE SCALE GENOMIC DNA]</scope>
    <source>
        <strain evidence="8 9">ATCC 14820</strain>
    </source>
</reference>
<name>A0ABU4PH81_9SPHN</name>
<keyword evidence="9" id="KW-1185">Reference proteome</keyword>
<protein>
    <recommendedName>
        <fullName evidence="2 5">Basal-body rod modification protein FlgD</fullName>
    </recommendedName>
</protein>
<dbReference type="InterPro" id="IPR005648">
    <property type="entry name" value="FlgD"/>
</dbReference>
<comment type="caution">
    <text evidence="8">The sequence shown here is derived from an EMBL/GenBank/DDBJ whole genome shotgun (WGS) entry which is preliminary data.</text>
</comment>
<feature type="domain" description="FlgD/Vpr Ig-like" evidence="6">
    <location>
        <begin position="114"/>
        <end position="183"/>
    </location>
</feature>
<dbReference type="Gene3D" id="2.30.30.910">
    <property type="match status" value="1"/>
</dbReference>
<keyword evidence="8" id="KW-0969">Cilium</keyword>
<evidence type="ECO:0000256" key="4">
    <source>
        <dbReference type="ARBA" id="ARBA00024746"/>
    </source>
</evidence>
<dbReference type="Pfam" id="PF03963">
    <property type="entry name" value="FlgD"/>
    <property type="match status" value="1"/>
</dbReference>
<dbReference type="Gene3D" id="2.60.40.4070">
    <property type="match status" value="1"/>
</dbReference>
<evidence type="ECO:0000313" key="9">
    <source>
        <dbReference type="Proteomes" id="UP001279660"/>
    </source>
</evidence>
<dbReference type="EMBL" id="JAWXXV010000001">
    <property type="protein sequence ID" value="MDX5983329.1"/>
    <property type="molecule type" value="Genomic_DNA"/>
</dbReference>
<dbReference type="Proteomes" id="UP001279660">
    <property type="component" value="Unassembled WGS sequence"/>
</dbReference>
<proteinExistence type="inferred from homology"/>
<evidence type="ECO:0000259" key="7">
    <source>
        <dbReference type="Pfam" id="PF13861"/>
    </source>
</evidence>
<feature type="domain" description="FlgD Tudor-like" evidence="7">
    <location>
        <begin position="93"/>
        <end position="225"/>
    </location>
</feature>
<evidence type="ECO:0000256" key="2">
    <source>
        <dbReference type="ARBA" id="ARBA00016013"/>
    </source>
</evidence>
<dbReference type="Pfam" id="PF13860">
    <property type="entry name" value="FlgD_ig"/>
    <property type="match status" value="1"/>
</dbReference>
<keyword evidence="8" id="KW-0282">Flagellum</keyword>
<comment type="function">
    <text evidence="4 5">Required for flagellar hook formation. May act as a scaffolding protein.</text>
</comment>
<evidence type="ECO:0000256" key="3">
    <source>
        <dbReference type="ARBA" id="ARBA00022795"/>
    </source>
</evidence>
<gene>
    <name evidence="8" type="ORF">SIL82_03590</name>
</gene>
<dbReference type="InterPro" id="IPR025965">
    <property type="entry name" value="FlgD/Vpr_Ig-like"/>
</dbReference>
<keyword evidence="8" id="KW-0966">Cell projection</keyword>
<accession>A0ABU4PH81</accession>
<dbReference type="InterPro" id="IPR025963">
    <property type="entry name" value="FLgD_Tudor"/>
</dbReference>
<keyword evidence="3 5" id="KW-1005">Bacterial flagellum biogenesis</keyword>
<dbReference type="Pfam" id="PF13861">
    <property type="entry name" value="FLgD_tudor"/>
    <property type="match status" value="1"/>
</dbReference>
<evidence type="ECO:0000256" key="1">
    <source>
        <dbReference type="ARBA" id="ARBA00010577"/>
    </source>
</evidence>
<dbReference type="RefSeq" id="WP_010405295.1">
    <property type="nucleotide sequence ID" value="NZ_JAWXXV010000001.1"/>
</dbReference>